<dbReference type="InterPro" id="IPR050685">
    <property type="entry name" value="LDLR"/>
</dbReference>
<reference evidence="11" key="1">
    <citation type="submission" date="2022-12" db="EMBL/GenBank/DDBJ databases">
        <title>Chromosome-level genome assembly of the bean flower thrips Megalurothrips usitatus.</title>
        <authorList>
            <person name="Ma L."/>
            <person name="Liu Q."/>
            <person name="Li H."/>
            <person name="Cai W."/>
        </authorList>
    </citation>
    <scope>NUCLEOTIDE SEQUENCE</scope>
    <source>
        <strain evidence="11">Cailab_2022a</strain>
    </source>
</reference>
<dbReference type="Proteomes" id="UP001075354">
    <property type="component" value="Chromosome 10"/>
</dbReference>
<dbReference type="InterPro" id="IPR036055">
    <property type="entry name" value="LDL_receptor-like_sf"/>
</dbReference>
<accession>A0AAV7XIA0</accession>
<keyword evidence="9" id="KW-0325">Glycoprotein</keyword>
<dbReference type="Gene3D" id="4.10.400.10">
    <property type="entry name" value="Low-density Lipoprotein Receptor"/>
    <property type="match status" value="1"/>
</dbReference>
<proteinExistence type="predicted"/>
<evidence type="ECO:0000256" key="4">
    <source>
        <dbReference type="ARBA" id="ARBA00022729"/>
    </source>
</evidence>
<evidence type="ECO:0000256" key="9">
    <source>
        <dbReference type="ARBA" id="ARBA00023180"/>
    </source>
</evidence>
<gene>
    <name evidence="11" type="ORF">ONE63_001093</name>
</gene>
<feature type="disulfide bond" evidence="10">
    <location>
        <begin position="18"/>
        <end position="36"/>
    </location>
</feature>
<dbReference type="GO" id="GO:0012505">
    <property type="term" value="C:endomembrane system"/>
    <property type="evidence" value="ECO:0007669"/>
    <property type="project" value="UniProtKB-SubCell"/>
</dbReference>
<name>A0AAV7XIA0_9NEOP</name>
<evidence type="ECO:0000256" key="3">
    <source>
        <dbReference type="ARBA" id="ARBA00022692"/>
    </source>
</evidence>
<keyword evidence="12" id="KW-1185">Reference proteome</keyword>
<comment type="subcellular location">
    <subcellularLocation>
        <location evidence="2">Endomembrane system</location>
    </subcellularLocation>
    <subcellularLocation>
        <location evidence="1">Membrane</location>
        <topology evidence="1">Single-pass membrane protein</topology>
    </subcellularLocation>
</comment>
<keyword evidence="7" id="KW-0472">Membrane</keyword>
<dbReference type="InterPro" id="IPR002172">
    <property type="entry name" value="LDrepeatLR_classA_rpt"/>
</dbReference>
<evidence type="ECO:0000256" key="8">
    <source>
        <dbReference type="ARBA" id="ARBA00023157"/>
    </source>
</evidence>
<dbReference type="GO" id="GO:0005886">
    <property type="term" value="C:plasma membrane"/>
    <property type="evidence" value="ECO:0007669"/>
    <property type="project" value="TreeGrafter"/>
</dbReference>
<evidence type="ECO:0000256" key="1">
    <source>
        <dbReference type="ARBA" id="ARBA00004167"/>
    </source>
</evidence>
<evidence type="ECO:0000313" key="11">
    <source>
        <dbReference type="EMBL" id="KAJ1523206.1"/>
    </source>
</evidence>
<dbReference type="AlphaFoldDB" id="A0AAV7XIA0"/>
<keyword evidence="8 10" id="KW-1015">Disulfide bond</keyword>
<dbReference type="CDD" id="cd00112">
    <property type="entry name" value="LDLa"/>
    <property type="match status" value="1"/>
</dbReference>
<protein>
    <submittedName>
        <fullName evidence="11">Uncharacterized protein</fullName>
    </submittedName>
</protein>
<organism evidence="11 12">
    <name type="scientific">Megalurothrips usitatus</name>
    <name type="common">bean blossom thrips</name>
    <dbReference type="NCBI Taxonomy" id="439358"/>
    <lineage>
        <taxon>Eukaryota</taxon>
        <taxon>Metazoa</taxon>
        <taxon>Ecdysozoa</taxon>
        <taxon>Arthropoda</taxon>
        <taxon>Hexapoda</taxon>
        <taxon>Insecta</taxon>
        <taxon>Pterygota</taxon>
        <taxon>Neoptera</taxon>
        <taxon>Paraneoptera</taxon>
        <taxon>Thysanoptera</taxon>
        <taxon>Terebrantia</taxon>
        <taxon>Thripoidea</taxon>
        <taxon>Thripidae</taxon>
        <taxon>Megalurothrips</taxon>
    </lineage>
</organism>
<evidence type="ECO:0000256" key="5">
    <source>
        <dbReference type="ARBA" id="ARBA00022737"/>
    </source>
</evidence>
<dbReference type="InterPro" id="IPR023415">
    <property type="entry name" value="LDLR_class-A_CS"/>
</dbReference>
<dbReference type="PROSITE" id="PS50068">
    <property type="entry name" value="LDLRA_2"/>
    <property type="match status" value="1"/>
</dbReference>
<comment type="caution">
    <text evidence="11">The sequence shown here is derived from an EMBL/GenBank/DDBJ whole genome shotgun (WGS) entry which is preliminary data.</text>
</comment>
<feature type="disulfide bond" evidence="10">
    <location>
        <begin position="11"/>
        <end position="23"/>
    </location>
</feature>
<keyword evidence="5" id="KW-0677">Repeat</keyword>
<evidence type="ECO:0000256" key="7">
    <source>
        <dbReference type="ARBA" id="ARBA00023136"/>
    </source>
</evidence>
<evidence type="ECO:0000256" key="2">
    <source>
        <dbReference type="ARBA" id="ARBA00004308"/>
    </source>
</evidence>
<dbReference type="FunFam" id="4.10.400.10:FF:000002">
    <property type="entry name" value="Low-density lipoprotein receptor-related protein 1"/>
    <property type="match status" value="1"/>
</dbReference>
<evidence type="ECO:0000256" key="6">
    <source>
        <dbReference type="ARBA" id="ARBA00022989"/>
    </source>
</evidence>
<dbReference type="Pfam" id="PF00057">
    <property type="entry name" value="Ldl_recept_a"/>
    <property type="match status" value="1"/>
</dbReference>
<dbReference type="EMBL" id="JAPTSV010000010">
    <property type="protein sequence ID" value="KAJ1523206.1"/>
    <property type="molecule type" value="Genomic_DNA"/>
</dbReference>
<keyword evidence="6" id="KW-1133">Transmembrane helix</keyword>
<sequence>MALLLGAAADCNVDQFQCNNGRCIPLNWVCDGGNDCGDGSDEGDACNRVPAGSLFGSPVNGSARLRLTIDKLSGRSPFTSGGQVTVALCGPTTCCGHLVQGLDDTWPGTGYAVKIKGNTVRGRVQSYAESFSGVSTWLSNNSIEVEKHNQLLGVWPAGRPELKRWIECFSNETNIVVAGLNSLGSVNVQADSGGNSWTLGPVLQSGERVLVGLSKNYYYSGVLSVGLCGRKSCASVQIGAPRTTSGGVLAYGSGITKTNSPDDSFGTTIHPSSSYNSNAWSDLAYNFSVALHPDGFLQVWQPEDPNNVAEVPVPEDVLQQPTLKVLSTNGNVAYISQGTLLRCKKKTKKKR</sequence>
<dbReference type="SMART" id="SM00192">
    <property type="entry name" value="LDLa"/>
    <property type="match status" value="1"/>
</dbReference>
<dbReference type="PANTHER" id="PTHR24270">
    <property type="entry name" value="LOW-DENSITY LIPOPROTEIN RECEPTOR-RELATED"/>
    <property type="match status" value="1"/>
</dbReference>
<evidence type="ECO:0000313" key="12">
    <source>
        <dbReference type="Proteomes" id="UP001075354"/>
    </source>
</evidence>
<keyword evidence="4" id="KW-0732">Signal</keyword>
<dbReference type="PROSITE" id="PS01209">
    <property type="entry name" value="LDLRA_1"/>
    <property type="match status" value="1"/>
</dbReference>
<dbReference type="GO" id="GO:0016192">
    <property type="term" value="P:vesicle-mediated transport"/>
    <property type="evidence" value="ECO:0007669"/>
    <property type="project" value="UniProtKB-ARBA"/>
</dbReference>
<dbReference type="SUPFAM" id="SSF57424">
    <property type="entry name" value="LDL receptor-like module"/>
    <property type="match status" value="1"/>
</dbReference>
<comment type="caution">
    <text evidence="10">Lacks conserved residue(s) required for the propagation of feature annotation.</text>
</comment>
<evidence type="ECO:0000256" key="10">
    <source>
        <dbReference type="PROSITE-ProRule" id="PRU00124"/>
    </source>
</evidence>
<keyword evidence="3" id="KW-0812">Transmembrane</keyword>